<dbReference type="AlphaFoldDB" id="A0A2M8EQY6"/>
<protein>
    <recommendedName>
        <fullName evidence="3">Nucleotidyltransferase</fullName>
    </recommendedName>
</protein>
<reference evidence="2" key="1">
    <citation type="submission" date="2017-09" db="EMBL/GenBank/DDBJ databases">
        <title>Depth-based differentiation of microbial function through sediment-hosted aquifers and enrichment of novel symbionts in the deep terrestrial subsurface.</title>
        <authorList>
            <person name="Probst A.J."/>
            <person name="Ladd B."/>
            <person name="Jarett J.K."/>
            <person name="Geller-Mcgrath D.E."/>
            <person name="Sieber C.M.K."/>
            <person name="Emerson J.B."/>
            <person name="Anantharaman K."/>
            <person name="Thomas B.C."/>
            <person name="Malmstrom R."/>
            <person name="Stieglmeier M."/>
            <person name="Klingl A."/>
            <person name="Woyke T."/>
            <person name="Ryan C.M."/>
            <person name="Banfield J.F."/>
        </authorList>
    </citation>
    <scope>NUCLEOTIDE SEQUENCE [LARGE SCALE GENOMIC DNA]</scope>
</reference>
<evidence type="ECO:0000313" key="2">
    <source>
        <dbReference type="Proteomes" id="UP000230228"/>
    </source>
</evidence>
<dbReference type="Gene3D" id="3.30.460.40">
    <property type="match status" value="1"/>
</dbReference>
<comment type="caution">
    <text evidence="1">The sequence shown here is derived from an EMBL/GenBank/DDBJ whole genome shotgun (WGS) entry which is preliminary data.</text>
</comment>
<evidence type="ECO:0008006" key="3">
    <source>
        <dbReference type="Google" id="ProtNLM"/>
    </source>
</evidence>
<gene>
    <name evidence="1" type="ORF">CO056_01850</name>
</gene>
<name>A0A2M8EQY6_9BACT</name>
<organism evidence="1 2">
    <name type="scientific">Candidatus Tagabacteria bacterium CG_4_9_14_0_2_um_filter_41_11</name>
    <dbReference type="NCBI Taxonomy" id="1975019"/>
    <lineage>
        <taxon>Bacteria</taxon>
        <taxon>Candidatus Tagaibacteriota</taxon>
    </lineage>
</organism>
<dbReference type="EMBL" id="PFSH01000026">
    <property type="protein sequence ID" value="PJC25149.1"/>
    <property type="molecule type" value="Genomic_DNA"/>
</dbReference>
<evidence type="ECO:0000313" key="1">
    <source>
        <dbReference type="EMBL" id="PJC25149.1"/>
    </source>
</evidence>
<proteinExistence type="predicted"/>
<sequence>MPEFYQDLIIEKSYKLLQDLKREFDFILIGGWAVFLYTKALKSKDIDLVVQYEALEQLRKKYSLTKNERLKKYEIKQEEIDIDIYLPHYSDLGLPVEEIGNYAVGREGFKVPKIEILLILKQFVFSKRQGTVKGEKDRLDILSLLKTDEIDWIFYQELSKKYKLEDFKNKLAALLKETKRASELGLNEYLMAKLRKKVLESISEE</sequence>
<dbReference type="Proteomes" id="UP000230228">
    <property type="component" value="Unassembled WGS sequence"/>
</dbReference>
<accession>A0A2M8EQY6</accession>